<proteinExistence type="predicted"/>
<name>A0A2S9JYV6_9HYPH</name>
<dbReference type="CDD" id="cd05155">
    <property type="entry name" value="APH_ChoK_like_1"/>
    <property type="match status" value="1"/>
</dbReference>
<dbReference type="InterPro" id="IPR051678">
    <property type="entry name" value="AGP_Transferase"/>
</dbReference>
<evidence type="ECO:0000313" key="3">
    <source>
        <dbReference type="Proteomes" id="UP000238563"/>
    </source>
</evidence>
<reference evidence="2 3" key="1">
    <citation type="submission" date="2018-02" db="EMBL/GenBank/DDBJ databases">
        <title>The draft genome of Phyllobacterium myrsinacearum DSM5892.</title>
        <authorList>
            <person name="Li L."/>
            <person name="Liu L."/>
            <person name="Zhang X."/>
            <person name="Wang T."/>
        </authorList>
    </citation>
    <scope>NUCLEOTIDE SEQUENCE [LARGE SCALE GENOMIC DNA]</scope>
    <source>
        <strain evidence="2 3">DSM 5892</strain>
    </source>
</reference>
<comment type="caution">
    <text evidence="2">The sequence shown here is derived from an EMBL/GenBank/DDBJ whole genome shotgun (WGS) entry which is preliminary data.</text>
</comment>
<dbReference type="GO" id="GO:0016740">
    <property type="term" value="F:transferase activity"/>
    <property type="evidence" value="ECO:0007669"/>
    <property type="project" value="UniProtKB-KW"/>
</dbReference>
<dbReference type="Gene3D" id="3.30.200.20">
    <property type="entry name" value="Phosphorylase Kinase, domain 1"/>
    <property type="match status" value="1"/>
</dbReference>
<dbReference type="InterPro" id="IPR002575">
    <property type="entry name" value="Aminoglycoside_PTrfase"/>
</dbReference>
<gene>
    <name evidence="2" type="ORF">C5750_04730</name>
</gene>
<protein>
    <submittedName>
        <fullName evidence="2">Aminoglycoside phosphotransferase</fullName>
    </submittedName>
</protein>
<dbReference type="PANTHER" id="PTHR21310">
    <property type="entry name" value="AMINOGLYCOSIDE PHOSPHOTRANSFERASE-RELATED-RELATED"/>
    <property type="match status" value="1"/>
</dbReference>
<dbReference type="SUPFAM" id="SSF56112">
    <property type="entry name" value="Protein kinase-like (PK-like)"/>
    <property type="match status" value="1"/>
</dbReference>
<keyword evidence="3" id="KW-1185">Reference proteome</keyword>
<evidence type="ECO:0000259" key="1">
    <source>
        <dbReference type="Pfam" id="PF01636"/>
    </source>
</evidence>
<dbReference type="RefSeq" id="WP_105732662.1">
    <property type="nucleotide sequence ID" value="NZ_PVBT01000001.1"/>
</dbReference>
<dbReference type="EMBL" id="PVBT01000001">
    <property type="protein sequence ID" value="PRD58422.1"/>
    <property type="molecule type" value="Genomic_DNA"/>
</dbReference>
<accession>A0A2S9JYV6</accession>
<dbReference type="OrthoDB" id="3806873at2"/>
<organism evidence="2 3">
    <name type="scientific">Phyllobacterium myrsinacearum</name>
    <dbReference type="NCBI Taxonomy" id="28101"/>
    <lineage>
        <taxon>Bacteria</taxon>
        <taxon>Pseudomonadati</taxon>
        <taxon>Pseudomonadota</taxon>
        <taxon>Alphaproteobacteria</taxon>
        <taxon>Hyphomicrobiales</taxon>
        <taxon>Phyllobacteriaceae</taxon>
        <taxon>Phyllobacterium</taxon>
    </lineage>
</organism>
<dbReference type="Proteomes" id="UP000238563">
    <property type="component" value="Unassembled WGS sequence"/>
</dbReference>
<dbReference type="AlphaFoldDB" id="A0A2S9JYV6"/>
<dbReference type="PANTHER" id="PTHR21310:SF42">
    <property type="entry name" value="BIFUNCTIONAL AAC_APH"/>
    <property type="match status" value="1"/>
</dbReference>
<dbReference type="InterPro" id="IPR011009">
    <property type="entry name" value="Kinase-like_dom_sf"/>
</dbReference>
<dbReference type="Pfam" id="PF01636">
    <property type="entry name" value="APH"/>
    <property type="match status" value="1"/>
</dbReference>
<dbReference type="Gene3D" id="3.90.1200.10">
    <property type="match status" value="1"/>
</dbReference>
<sequence>MPNDTSREAPIVIDAALVRTLIAAQFPQWSDLAIKPVRHGGWDNRTFHLGDHMTVRLPSGASYAAQVQKEQYWLPRLAPQLPLPIPEPVALGEPDEHYPWHWSVYRWLAGETAKRERIADLPQFANDLAAFLTALQGADATGGPVPGAHNFHRGGSLSVYDAQTRQAIAVLGGAIDTGLATAVWDAALAAAWSGPPVWLHGDVASGNLLVRDHRLSAVIDFGTCGVGDPACDLAIAWTLFEGESRQSFKAALPLDPATWARGRGWTVWKALIVYAGLPGTNPLEKENAKHILGEVLADDRDP</sequence>
<keyword evidence="2" id="KW-0808">Transferase</keyword>
<evidence type="ECO:0000313" key="2">
    <source>
        <dbReference type="EMBL" id="PRD58422.1"/>
    </source>
</evidence>
<feature type="domain" description="Aminoglycoside phosphotransferase" evidence="1">
    <location>
        <begin position="39"/>
        <end position="265"/>
    </location>
</feature>